<reference evidence="3" key="2">
    <citation type="journal article" date="2007" name="Science">
        <title>Draft genome sequence of the sexually transmitted pathogen Trichomonas vaginalis.</title>
        <authorList>
            <person name="Carlton J.M."/>
            <person name="Hirt R.P."/>
            <person name="Silva J.C."/>
            <person name="Delcher A.L."/>
            <person name="Schatz M."/>
            <person name="Zhao Q."/>
            <person name="Wortman J.R."/>
            <person name="Bidwell S.L."/>
            <person name="Alsmark U.C.M."/>
            <person name="Besteiro S."/>
            <person name="Sicheritz-Ponten T."/>
            <person name="Noel C.J."/>
            <person name="Dacks J.B."/>
            <person name="Foster P.G."/>
            <person name="Simillion C."/>
            <person name="Van de Peer Y."/>
            <person name="Miranda-Saavedra D."/>
            <person name="Barton G.J."/>
            <person name="Westrop G.D."/>
            <person name="Mueller S."/>
            <person name="Dessi D."/>
            <person name="Fiori P.L."/>
            <person name="Ren Q."/>
            <person name="Paulsen I."/>
            <person name="Zhang H."/>
            <person name="Bastida-Corcuera F.D."/>
            <person name="Simoes-Barbosa A."/>
            <person name="Brown M.T."/>
            <person name="Hayes R.D."/>
            <person name="Mukherjee M."/>
            <person name="Okumura C.Y."/>
            <person name="Schneider R."/>
            <person name="Smith A.J."/>
            <person name="Vanacova S."/>
            <person name="Villalvazo M."/>
            <person name="Haas B.J."/>
            <person name="Pertea M."/>
            <person name="Feldblyum T.V."/>
            <person name="Utterback T.R."/>
            <person name="Shu C.L."/>
            <person name="Osoegawa K."/>
            <person name="de Jong P.J."/>
            <person name="Hrdy I."/>
            <person name="Horvathova L."/>
            <person name="Zubacova Z."/>
            <person name="Dolezal P."/>
            <person name="Malik S.B."/>
            <person name="Logsdon J.M. Jr."/>
            <person name="Henze K."/>
            <person name="Gupta A."/>
            <person name="Wang C.C."/>
            <person name="Dunne R.L."/>
            <person name="Upcroft J.A."/>
            <person name="Upcroft P."/>
            <person name="White O."/>
            <person name="Salzberg S.L."/>
            <person name="Tang P."/>
            <person name="Chiu C.-H."/>
            <person name="Lee Y.-S."/>
            <person name="Embley T.M."/>
            <person name="Coombs G.H."/>
            <person name="Mottram J.C."/>
            <person name="Tachezy J."/>
            <person name="Fraser-Liggett C.M."/>
            <person name="Johnson P.J."/>
        </authorList>
    </citation>
    <scope>NUCLEOTIDE SEQUENCE [LARGE SCALE GENOMIC DNA]</scope>
    <source>
        <strain evidence="3">G3</strain>
    </source>
</reference>
<dbReference type="VEuPathDB" id="TrichDB:TVAG_021430"/>
<dbReference type="VEuPathDB" id="TrichDB:TVAGG3_0677950"/>
<dbReference type="RefSeq" id="XP_001581183.1">
    <property type="nucleotide sequence ID" value="XM_001581133.1"/>
</dbReference>
<evidence type="ECO:0000313" key="4">
    <source>
        <dbReference type="Proteomes" id="UP000001542"/>
    </source>
</evidence>
<gene>
    <name evidence="3" type="ORF">TVAG_021430</name>
</gene>
<protein>
    <submittedName>
        <fullName evidence="3">Uncharacterized protein</fullName>
    </submittedName>
</protein>
<feature type="transmembrane region" description="Helical" evidence="2">
    <location>
        <begin position="420"/>
        <end position="442"/>
    </location>
</feature>
<feature type="region of interest" description="Disordered" evidence="1">
    <location>
        <begin position="474"/>
        <end position="495"/>
    </location>
</feature>
<evidence type="ECO:0000256" key="1">
    <source>
        <dbReference type="SAM" id="MobiDB-lite"/>
    </source>
</evidence>
<keyword evidence="2" id="KW-0472">Membrane</keyword>
<keyword evidence="2" id="KW-1133">Transmembrane helix</keyword>
<organism evidence="3 4">
    <name type="scientific">Trichomonas vaginalis (strain ATCC PRA-98 / G3)</name>
    <dbReference type="NCBI Taxonomy" id="412133"/>
    <lineage>
        <taxon>Eukaryota</taxon>
        <taxon>Metamonada</taxon>
        <taxon>Parabasalia</taxon>
        <taxon>Trichomonadida</taxon>
        <taxon>Trichomonadidae</taxon>
        <taxon>Trichomonas</taxon>
    </lineage>
</organism>
<dbReference type="KEGG" id="tva:5465732"/>
<dbReference type="EMBL" id="DS113200">
    <property type="protein sequence ID" value="EAY20197.1"/>
    <property type="molecule type" value="Genomic_DNA"/>
</dbReference>
<dbReference type="InParanoid" id="A2DHC4"/>
<dbReference type="AlphaFoldDB" id="A2DHC4"/>
<name>A2DHC4_TRIV3</name>
<proteinExistence type="predicted"/>
<keyword evidence="4" id="KW-1185">Reference proteome</keyword>
<dbReference type="Proteomes" id="UP000001542">
    <property type="component" value="Unassembled WGS sequence"/>
</dbReference>
<sequence>MLCLFVLFHRYTIDKLGYYTKALDKEGSFFDFSLTPKESASYYLVFDDSHFLYINEERTYSQVFPVSNESIRILAGDSIQFTVVCIPNSCNSMEFINQKSGVTFDFDYSQKKYRLNKNYCIVLLSIHSIQISLESYPNDIEVGYSSYDLTNPTLLTNNYYSQWFVGSQPLCISIKAQTKNATAKLKVQFSFPLIPYSIYNSLKLNYFASTPIDLKQLPKVKNYGIHSLLLDRNSVTTEIFEYSYIVFTDHTNIYGFAATSNSYLEILGKTSITAIYFNTSGTISLHSASTNPIPCNFIIYNFREISCDSIITLVRHNYSLTTYGYNYTCVAFAFINGTVRFRPNDGLNKPNVIRFSTADRYEFEFYLSEDKSLESYAIINGRQSSHKAYYITNESYSELNSMEPIDPTEKSYKYGLPIELIIGITVGISLLIGAIIISVACCRTSKKKKDGSLEVSLVEKSDANAMPLEVACNTPASQDYNPQQQYNTNNDNPYQ</sequence>
<evidence type="ECO:0000313" key="3">
    <source>
        <dbReference type="EMBL" id="EAY20197.1"/>
    </source>
</evidence>
<evidence type="ECO:0000256" key="2">
    <source>
        <dbReference type="SAM" id="Phobius"/>
    </source>
</evidence>
<accession>A2DHC4</accession>
<reference evidence="3" key="1">
    <citation type="submission" date="2006-10" db="EMBL/GenBank/DDBJ databases">
        <authorList>
            <person name="Amadeo P."/>
            <person name="Zhao Q."/>
            <person name="Wortman J."/>
            <person name="Fraser-Liggett C."/>
            <person name="Carlton J."/>
        </authorList>
    </citation>
    <scope>NUCLEOTIDE SEQUENCE</scope>
    <source>
        <strain evidence="3">G3</strain>
    </source>
</reference>
<keyword evidence="2" id="KW-0812">Transmembrane</keyword>